<organism evidence="1 3">
    <name type="scientific">Neisseria gonorrhoeae (strain NCCP11945)</name>
    <dbReference type="NCBI Taxonomy" id="521006"/>
    <lineage>
        <taxon>Bacteria</taxon>
        <taxon>Pseudomonadati</taxon>
        <taxon>Pseudomonadota</taxon>
        <taxon>Betaproteobacteria</taxon>
        <taxon>Neisseriales</taxon>
        <taxon>Neisseriaceae</taxon>
        <taxon>Neisseria</taxon>
    </lineage>
</organism>
<sequence length="50" mass="5281">MSRGGATPYRFLLIRYTCVMVSGTHHQPALHSVVLSGNCPVVPMGCPAAP</sequence>
<reference evidence="1 3" key="1">
    <citation type="journal article" date="2008" name="J. Bacteriol.">
        <title>Complete genome sequence of Neisseria gonorrhoeae NCCP11945.</title>
        <authorList>
            <person name="Chung G.T."/>
            <person name="Yoo J.S."/>
            <person name="Oh H.B."/>
            <person name="Lee Y.S."/>
            <person name="Cha S.H."/>
            <person name="Kim S.J."/>
            <person name="Yoo C.K."/>
        </authorList>
    </citation>
    <scope>NUCLEOTIDE SEQUENCE [LARGE SCALE GENOMIC DNA]</scope>
    <source>
        <strain evidence="1 3">NCCP11945</strain>
    </source>
</reference>
<evidence type="ECO:0000313" key="1">
    <source>
        <dbReference type="EMBL" id="ACF30768.1"/>
    </source>
</evidence>
<evidence type="ECO:0000313" key="2">
    <source>
        <dbReference type="EMBL" id="ACF31364.1"/>
    </source>
</evidence>
<dbReference type="EMBL" id="CP001050">
    <property type="protein sequence ID" value="ACF30768.1"/>
    <property type="molecule type" value="Genomic_DNA"/>
</dbReference>
<dbReference type="EMBL" id="CP001050">
    <property type="protein sequence ID" value="ACF31364.1"/>
    <property type="molecule type" value="Genomic_DNA"/>
</dbReference>
<accession>B4RPJ1</accession>
<dbReference type="HOGENOM" id="CLU_3120209_0_0_4"/>
<gene>
    <name evidence="1" type="ordered locus">NGK_2160</name>
    <name evidence="2" type="ordered locus">NGK_2461</name>
</gene>
<protein>
    <submittedName>
        <fullName evidence="1">Uncharacterized protein</fullName>
    </submittedName>
</protein>
<name>B4RPJ1_NEIG2</name>
<evidence type="ECO:0000313" key="3">
    <source>
        <dbReference type="Proteomes" id="UP000002564"/>
    </source>
</evidence>
<dbReference type="AlphaFoldDB" id="B4RPJ1"/>
<proteinExistence type="predicted"/>
<dbReference type="Proteomes" id="UP000002564">
    <property type="component" value="Chromosome"/>
</dbReference>
<dbReference type="KEGG" id="ngk:NGK_2160"/>
<dbReference type="KEGG" id="ngk:NGK_2461"/>